<keyword evidence="3" id="KW-1185">Reference proteome</keyword>
<evidence type="ECO:0000313" key="3">
    <source>
        <dbReference type="Proteomes" id="UP001153069"/>
    </source>
</evidence>
<evidence type="ECO:0000256" key="1">
    <source>
        <dbReference type="SAM" id="MobiDB-lite"/>
    </source>
</evidence>
<accession>A0A9N8H8K3</accession>
<comment type="caution">
    <text evidence="2">The sequence shown here is derived from an EMBL/GenBank/DDBJ whole genome shotgun (WGS) entry which is preliminary data.</text>
</comment>
<evidence type="ECO:0000313" key="2">
    <source>
        <dbReference type="EMBL" id="CAB9505136.1"/>
    </source>
</evidence>
<feature type="compositionally biased region" description="Acidic residues" evidence="1">
    <location>
        <begin position="64"/>
        <end position="86"/>
    </location>
</feature>
<dbReference type="EMBL" id="CAICTM010000218">
    <property type="protein sequence ID" value="CAB9505136.1"/>
    <property type="molecule type" value="Genomic_DNA"/>
</dbReference>
<feature type="region of interest" description="Disordered" evidence="1">
    <location>
        <begin position="302"/>
        <end position="361"/>
    </location>
</feature>
<feature type="compositionally biased region" description="Basic and acidic residues" evidence="1">
    <location>
        <begin position="316"/>
        <end position="326"/>
    </location>
</feature>
<dbReference type="Proteomes" id="UP001153069">
    <property type="component" value="Unassembled WGS sequence"/>
</dbReference>
<sequence>MRDELGHEMTLFLECLGDWMGFGFPRDYQTIITPKTVAHALDFWVRFPGEMFKERHFFVDNQIEDEEEGSDMQDSDGEESSTEEEGDPKILIAKKEVDNSNNQQDGEDSESESSWMESEDEGSIQDQDDDVLVFDSSDDEGGENDEEKERRIRKLRDFYRCVMVFCDREMAANLTDQDKEKIDTTLEPGHGDIANILGAHPNKTGCTLFDEIYLIPPPEFCLDVYEVIRFLPIGLRGVGGRCYHEPHPSLEAMCLLTKVVSAVLFKIYFTTFSLKAKTVDQGGEIRRLTEELNAVKEERDSLKQELMSVEPRKKRKIDEHGDGNEQKKRKVESVEAIDSATRQYPAGKLSQEDSDNACSFS</sequence>
<gene>
    <name evidence="2" type="ORF">SEMRO_219_G090610.1</name>
</gene>
<dbReference type="AlphaFoldDB" id="A0A9N8H8K3"/>
<feature type="region of interest" description="Disordered" evidence="1">
    <location>
        <begin position="64"/>
        <end position="149"/>
    </location>
</feature>
<proteinExistence type="predicted"/>
<name>A0A9N8H8K3_9STRA</name>
<feature type="compositionally biased region" description="Acidic residues" evidence="1">
    <location>
        <begin position="105"/>
        <end position="146"/>
    </location>
</feature>
<protein>
    <submittedName>
        <fullName evidence="2">Uncharacterized protein</fullName>
    </submittedName>
</protein>
<reference evidence="2" key="1">
    <citation type="submission" date="2020-06" db="EMBL/GenBank/DDBJ databases">
        <authorList>
            <consortium name="Plant Systems Biology data submission"/>
        </authorList>
    </citation>
    <scope>NUCLEOTIDE SEQUENCE</scope>
    <source>
        <strain evidence="2">D6</strain>
    </source>
</reference>
<organism evidence="2 3">
    <name type="scientific">Seminavis robusta</name>
    <dbReference type="NCBI Taxonomy" id="568900"/>
    <lineage>
        <taxon>Eukaryota</taxon>
        <taxon>Sar</taxon>
        <taxon>Stramenopiles</taxon>
        <taxon>Ochrophyta</taxon>
        <taxon>Bacillariophyta</taxon>
        <taxon>Bacillariophyceae</taxon>
        <taxon>Bacillariophycidae</taxon>
        <taxon>Naviculales</taxon>
        <taxon>Naviculaceae</taxon>
        <taxon>Seminavis</taxon>
    </lineage>
</organism>